<dbReference type="PANTHER" id="PTHR33929:SF1">
    <property type="entry name" value="MEMBRANE-ASSOCIATED KINASE REGULATOR 2-RELATED"/>
    <property type="match status" value="1"/>
</dbReference>
<sequence>MEAFSLLKYWRVGGGGVTGNIERTIPGIATVATTVQKPAVETDDDEDEEGSYFDMEFTVPDEDDGEGGDGHGSNEDVESNSGVDEEDGGDSSTGSDGEREFNFTVSSGSSGDRTDPNLSLSPSDDLFFKGRLVPIEPSSIVFNDSETNSKSQFPVSLLKSATKFRVFTLGFKKPKSTTSEKTESNAAATASPKQNQQQQTQQQPQAKFLTVKLKVEEVPIVSLFTRENSSRISGNKLQKQNSDDTATDDKRFSKDMVQKYLKMIKPLYVKVSRRYGEKLKFSGQLRLGLGKPASVPAPAPASTTNPVSSPKTAKNNQGEAEDTEAQCSIRSQKQGSLPAGLREVCKHLGKSRSASSAVAAVPTLPSQTSRRDDSLLQQQDGIQGAILHCKRSFNATRDSESSLLSRCASDPSHEKSISSCRNSSNLSHEKAISSYRISSEEGCNAHARI</sequence>
<dbReference type="AlphaFoldDB" id="A0A9Q0GZ44"/>
<keyword evidence="3" id="KW-1185">Reference proteome</keyword>
<dbReference type="GO" id="GO:0005886">
    <property type="term" value="C:plasma membrane"/>
    <property type="evidence" value="ECO:0007669"/>
    <property type="project" value="InterPro"/>
</dbReference>
<protein>
    <recommendedName>
        <fullName evidence="4">Membrane-associated kinase regulator 2</fullName>
    </recommendedName>
</protein>
<feature type="compositionally biased region" description="Low complexity" evidence="1">
    <location>
        <begin position="292"/>
        <end position="310"/>
    </location>
</feature>
<evidence type="ECO:0000256" key="1">
    <source>
        <dbReference type="SAM" id="MobiDB-lite"/>
    </source>
</evidence>
<dbReference type="OrthoDB" id="689803at2759"/>
<feature type="region of interest" description="Disordered" evidence="1">
    <location>
        <begin position="288"/>
        <end position="334"/>
    </location>
</feature>
<feature type="compositionally biased region" description="Polar residues" evidence="1">
    <location>
        <begin position="103"/>
        <end position="122"/>
    </location>
</feature>
<gene>
    <name evidence="2" type="ORF">NE237_011047</name>
</gene>
<dbReference type="EMBL" id="JAMYWD010000011">
    <property type="protein sequence ID" value="KAJ4954264.1"/>
    <property type="molecule type" value="Genomic_DNA"/>
</dbReference>
<comment type="caution">
    <text evidence="2">The sequence shown here is derived from an EMBL/GenBank/DDBJ whole genome shotgun (WGS) entry which is preliminary data.</text>
</comment>
<feature type="compositionally biased region" description="Low complexity" evidence="1">
    <location>
        <begin position="184"/>
        <end position="203"/>
    </location>
</feature>
<name>A0A9Q0GZ44_9MAGN</name>
<feature type="region of interest" description="Disordered" evidence="1">
    <location>
        <begin position="175"/>
        <end position="203"/>
    </location>
</feature>
<dbReference type="InterPro" id="IPR039619">
    <property type="entry name" value="MAKR2/5"/>
</dbReference>
<proteinExistence type="predicted"/>
<evidence type="ECO:0000313" key="3">
    <source>
        <dbReference type="Proteomes" id="UP001141806"/>
    </source>
</evidence>
<dbReference type="Proteomes" id="UP001141806">
    <property type="component" value="Unassembled WGS sequence"/>
</dbReference>
<feature type="compositionally biased region" description="Polar residues" evidence="1">
    <location>
        <begin position="325"/>
        <end position="334"/>
    </location>
</feature>
<organism evidence="2 3">
    <name type="scientific">Protea cynaroides</name>
    <dbReference type="NCBI Taxonomy" id="273540"/>
    <lineage>
        <taxon>Eukaryota</taxon>
        <taxon>Viridiplantae</taxon>
        <taxon>Streptophyta</taxon>
        <taxon>Embryophyta</taxon>
        <taxon>Tracheophyta</taxon>
        <taxon>Spermatophyta</taxon>
        <taxon>Magnoliopsida</taxon>
        <taxon>Proteales</taxon>
        <taxon>Proteaceae</taxon>
        <taxon>Protea</taxon>
    </lineage>
</organism>
<feature type="compositionally biased region" description="Acidic residues" evidence="1">
    <location>
        <begin position="41"/>
        <end position="51"/>
    </location>
</feature>
<evidence type="ECO:0000313" key="2">
    <source>
        <dbReference type="EMBL" id="KAJ4954264.1"/>
    </source>
</evidence>
<feature type="compositionally biased region" description="Polar residues" evidence="1">
    <location>
        <begin position="231"/>
        <end position="244"/>
    </location>
</feature>
<feature type="region of interest" description="Disordered" evidence="1">
    <location>
        <begin position="231"/>
        <end position="250"/>
    </location>
</feature>
<dbReference type="PANTHER" id="PTHR33929">
    <property type="entry name" value="MEMBRANE-ASSOCIATED KINASE REGULATOR 2-RELATED"/>
    <property type="match status" value="1"/>
</dbReference>
<feature type="compositionally biased region" description="Acidic residues" evidence="1">
    <location>
        <begin position="75"/>
        <end position="89"/>
    </location>
</feature>
<evidence type="ECO:0008006" key="4">
    <source>
        <dbReference type="Google" id="ProtNLM"/>
    </source>
</evidence>
<reference evidence="2" key="1">
    <citation type="journal article" date="2023" name="Plant J.">
        <title>The genome of the king protea, Protea cynaroides.</title>
        <authorList>
            <person name="Chang J."/>
            <person name="Duong T.A."/>
            <person name="Schoeman C."/>
            <person name="Ma X."/>
            <person name="Roodt D."/>
            <person name="Barker N."/>
            <person name="Li Z."/>
            <person name="Van de Peer Y."/>
            <person name="Mizrachi E."/>
        </authorList>
    </citation>
    <scope>NUCLEOTIDE SEQUENCE</scope>
    <source>
        <tissue evidence="2">Young leaves</tissue>
    </source>
</reference>
<accession>A0A9Q0GZ44</accession>
<feature type="region of interest" description="Disordered" evidence="1">
    <location>
        <begin position="34"/>
        <end position="124"/>
    </location>
</feature>